<evidence type="ECO:0000313" key="2">
    <source>
        <dbReference type="Proteomes" id="UP000613582"/>
    </source>
</evidence>
<dbReference type="RefSeq" id="WP_188158760.1">
    <property type="nucleotide sequence ID" value="NZ_BMGH01000001.1"/>
</dbReference>
<evidence type="ECO:0008006" key="3">
    <source>
        <dbReference type="Google" id="ProtNLM"/>
    </source>
</evidence>
<reference evidence="1" key="2">
    <citation type="submission" date="2020-09" db="EMBL/GenBank/DDBJ databases">
        <authorList>
            <person name="Sun Q."/>
            <person name="Zhou Y."/>
        </authorList>
    </citation>
    <scope>NUCLEOTIDE SEQUENCE</scope>
    <source>
        <strain evidence="1">CGMCC 1.12921</strain>
    </source>
</reference>
<keyword evidence="2" id="KW-1185">Reference proteome</keyword>
<evidence type="ECO:0000313" key="1">
    <source>
        <dbReference type="EMBL" id="GGD09367.1"/>
    </source>
</evidence>
<organism evidence="1 2">
    <name type="scientific">Aquisalinus flavus</name>
    <dbReference type="NCBI Taxonomy" id="1526572"/>
    <lineage>
        <taxon>Bacteria</taxon>
        <taxon>Pseudomonadati</taxon>
        <taxon>Pseudomonadota</taxon>
        <taxon>Alphaproteobacteria</taxon>
        <taxon>Parvularculales</taxon>
        <taxon>Parvularculaceae</taxon>
        <taxon>Aquisalinus</taxon>
    </lineage>
</organism>
<gene>
    <name evidence="1" type="ORF">GCM10011342_17780</name>
</gene>
<dbReference type="Proteomes" id="UP000613582">
    <property type="component" value="Unassembled WGS sequence"/>
</dbReference>
<name>A0A8J2V6T8_9PROT</name>
<dbReference type="InterPro" id="IPR019285">
    <property type="entry name" value="DUF2336"/>
</dbReference>
<protein>
    <recommendedName>
        <fullName evidence="3">DUF2336 domain-containing protein</fullName>
    </recommendedName>
</protein>
<dbReference type="EMBL" id="BMGH01000001">
    <property type="protein sequence ID" value="GGD09367.1"/>
    <property type="molecule type" value="Genomic_DNA"/>
</dbReference>
<dbReference type="AlphaFoldDB" id="A0A8J2V6T8"/>
<sequence length="401" mass="45540">MAEEARVLEQHHAVAGPGEQLTLSGQMTTRMALVRKLTDIVVLPLGKISSNERSFAADILIRTLLNVDAAARGEVAHRLAGITDIPRHLQRFLMTSDIEIARPMLETRTHVPETMLMEAAECSRAHRQIIMRRDDVTSAVADVLIGHGEADIMRRLLDKHEVHLSDQAMTTIIHKSRTDEHLREPLLRRLELRPDQAFVMYWWMNTTQRKHLFKRFMTDRSVIQEAMHELFVVTFTSDNPDKVVKASLKLIDRRHRPRGRNGEMVTMDIVQKTLTAARCQPTHEFAHAVGLLAGVSTDTAEMVLFDVTGVSFAIICKSIGLSRSSFREVISDSRFADEGSSAILTEDQIEELVGIFDSIARDFSRTILRYWDWKTDMFVIGEEQLAQNGQSDVHKTYFGEL</sequence>
<proteinExistence type="predicted"/>
<accession>A0A8J2V6T8</accession>
<comment type="caution">
    <text evidence="1">The sequence shown here is derived from an EMBL/GenBank/DDBJ whole genome shotgun (WGS) entry which is preliminary data.</text>
</comment>
<reference evidence="1" key="1">
    <citation type="journal article" date="2014" name="Int. J. Syst. Evol. Microbiol.">
        <title>Complete genome sequence of Corynebacterium casei LMG S-19264T (=DSM 44701T), isolated from a smear-ripened cheese.</title>
        <authorList>
            <consortium name="US DOE Joint Genome Institute (JGI-PGF)"/>
            <person name="Walter F."/>
            <person name="Albersmeier A."/>
            <person name="Kalinowski J."/>
            <person name="Ruckert C."/>
        </authorList>
    </citation>
    <scope>NUCLEOTIDE SEQUENCE</scope>
    <source>
        <strain evidence="1">CGMCC 1.12921</strain>
    </source>
</reference>
<dbReference type="Pfam" id="PF10098">
    <property type="entry name" value="DUF2336"/>
    <property type="match status" value="1"/>
</dbReference>